<dbReference type="EMBL" id="BMYK01000010">
    <property type="protein sequence ID" value="GHC88168.1"/>
    <property type="molecule type" value="Genomic_DNA"/>
</dbReference>
<sequence>MASFAARIRPAVDAELLAADREDALGRPQVAFLHLERAHVLGQASTVQHVRVHVRMLHWGLRHRVWGEVAGQVLRIVGAATKTALGWVPTGNTGGSNVSPFRKMPIPPDLVQQLERARCQEPLGNSG</sequence>
<organism evidence="1 2">
    <name type="scientific">Pseudorhodoferax aquiterrae</name>
    <dbReference type="NCBI Taxonomy" id="747304"/>
    <lineage>
        <taxon>Bacteria</taxon>
        <taxon>Pseudomonadati</taxon>
        <taxon>Pseudomonadota</taxon>
        <taxon>Betaproteobacteria</taxon>
        <taxon>Burkholderiales</taxon>
        <taxon>Comamonadaceae</taxon>
    </lineage>
</organism>
<evidence type="ECO:0008006" key="3">
    <source>
        <dbReference type="Google" id="ProtNLM"/>
    </source>
</evidence>
<keyword evidence="2" id="KW-1185">Reference proteome</keyword>
<evidence type="ECO:0000313" key="2">
    <source>
        <dbReference type="Proteomes" id="UP000626210"/>
    </source>
</evidence>
<dbReference type="Pfam" id="PF12487">
    <property type="entry name" value="DUF3703"/>
    <property type="match status" value="1"/>
</dbReference>
<dbReference type="InterPro" id="IPR022172">
    <property type="entry name" value="DUF3703"/>
</dbReference>
<protein>
    <recommendedName>
        <fullName evidence="3">DUF3703 domain-containing protein</fullName>
    </recommendedName>
</protein>
<comment type="caution">
    <text evidence="1">The sequence shown here is derived from an EMBL/GenBank/DDBJ whole genome shotgun (WGS) entry which is preliminary data.</text>
</comment>
<dbReference type="Proteomes" id="UP000626210">
    <property type="component" value="Unassembled WGS sequence"/>
</dbReference>
<gene>
    <name evidence="1" type="ORF">GCM10007320_35070</name>
</gene>
<name>A0ABQ3G3X7_9BURK</name>
<reference evidence="2" key="1">
    <citation type="journal article" date="2019" name="Int. J. Syst. Evol. Microbiol.">
        <title>The Global Catalogue of Microorganisms (GCM) 10K type strain sequencing project: providing services to taxonomists for standard genome sequencing and annotation.</title>
        <authorList>
            <consortium name="The Broad Institute Genomics Platform"/>
            <consortium name="The Broad Institute Genome Sequencing Center for Infectious Disease"/>
            <person name="Wu L."/>
            <person name="Ma J."/>
        </authorList>
    </citation>
    <scope>NUCLEOTIDE SEQUENCE [LARGE SCALE GENOMIC DNA]</scope>
    <source>
        <strain evidence="2">KCTC 23314</strain>
    </source>
</reference>
<dbReference type="RefSeq" id="WP_189688225.1">
    <property type="nucleotide sequence ID" value="NZ_BMYK01000010.1"/>
</dbReference>
<evidence type="ECO:0000313" key="1">
    <source>
        <dbReference type="EMBL" id="GHC88168.1"/>
    </source>
</evidence>
<accession>A0ABQ3G3X7</accession>
<proteinExistence type="predicted"/>